<dbReference type="RefSeq" id="WP_116889102.1">
    <property type="nucleotide sequence ID" value="NZ_CP031641.1"/>
</dbReference>
<sequence>MPFNWEHFFKRFFPIAALSMLLTIIASSIATVCMASLYLSGSPHFHEFAVTTLMLCILILTTAQYAVIRGLGEATWLIVMLLILCLMCCLWSYLRSNMPLCALVGTVTASSAMACLNSRRYRQLCKRVKVIRRMRERLSHTF</sequence>
<name>A0AAI8KDT2_9PSED</name>
<keyword evidence="1" id="KW-0472">Membrane</keyword>
<reference evidence="2 3" key="1">
    <citation type="submission" date="2018-08" db="EMBL/GenBank/DDBJ databases">
        <authorList>
            <person name="Lee Y."/>
            <person name="Kakembo D."/>
        </authorList>
    </citation>
    <scope>NUCLEOTIDE SEQUENCE [LARGE SCALE GENOMIC DNA]</scope>
    <source>
        <strain evidence="2 3">JBCS1880</strain>
    </source>
</reference>
<feature type="transmembrane region" description="Helical" evidence="1">
    <location>
        <begin position="74"/>
        <end position="94"/>
    </location>
</feature>
<accession>A0AAI8KDT2</accession>
<evidence type="ECO:0000313" key="2">
    <source>
        <dbReference type="EMBL" id="AXO89783.1"/>
    </source>
</evidence>
<dbReference type="AlphaFoldDB" id="A0AAI8KDT2"/>
<dbReference type="Proteomes" id="UP000258127">
    <property type="component" value="Chromosome"/>
</dbReference>
<evidence type="ECO:0000256" key="1">
    <source>
        <dbReference type="SAM" id="Phobius"/>
    </source>
</evidence>
<organism evidence="2 3">
    <name type="scientific">Pseudomonas parafulva</name>
    <dbReference type="NCBI Taxonomy" id="157782"/>
    <lineage>
        <taxon>Bacteria</taxon>
        <taxon>Pseudomonadati</taxon>
        <taxon>Pseudomonadota</taxon>
        <taxon>Gammaproteobacteria</taxon>
        <taxon>Pseudomonadales</taxon>
        <taxon>Pseudomonadaceae</taxon>
        <taxon>Pseudomonas</taxon>
    </lineage>
</organism>
<feature type="transmembrane region" description="Helical" evidence="1">
    <location>
        <begin position="45"/>
        <end position="67"/>
    </location>
</feature>
<feature type="transmembrane region" description="Helical" evidence="1">
    <location>
        <begin position="12"/>
        <end position="39"/>
    </location>
</feature>
<keyword evidence="1" id="KW-0812">Transmembrane</keyword>
<feature type="transmembrane region" description="Helical" evidence="1">
    <location>
        <begin position="100"/>
        <end position="117"/>
    </location>
</feature>
<gene>
    <name evidence="2" type="ORF">DZC75_17870</name>
</gene>
<protein>
    <submittedName>
        <fullName evidence="2">Uncharacterized protein</fullName>
    </submittedName>
</protein>
<dbReference type="EMBL" id="CP031641">
    <property type="protein sequence ID" value="AXO89783.1"/>
    <property type="molecule type" value="Genomic_DNA"/>
</dbReference>
<keyword evidence="3" id="KW-1185">Reference proteome</keyword>
<proteinExistence type="predicted"/>
<keyword evidence="1" id="KW-1133">Transmembrane helix</keyword>
<evidence type="ECO:0000313" key="3">
    <source>
        <dbReference type="Proteomes" id="UP000258127"/>
    </source>
</evidence>